<dbReference type="HOGENOM" id="CLU_000445_70_49_5"/>
<dbReference type="InterPro" id="IPR000160">
    <property type="entry name" value="GGDEF_dom"/>
</dbReference>
<keyword evidence="1" id="KW-0472">Membrane</keyword>
<dbReference type="EMBL" id="CP001349">
    <property type="protein sequence ID" value="ACL61137.1"/>
    <property type="molecule type" value="Genomic_DNA"/>
</dbReference>
<dbReference type="SUPFAM" id="SSF55073">
    <property type="entry name" value="Nucleotide cyclase"/>
    <property type="match status" value="1"/>
</dbReference>
<dbReference type="Proteomes" id="UP000008207">
    <property type="component" value="Chromosome"/>
</dbReference>
<evidence type="ECO:0000313" key="4">
    <source>
        <dbReference type="EMBL" id="ACL61137.1"/>
    </source>
</evidence>
<dbReference type="PANTHER" id="PTHR33121">
    <property type="entry name" value="CYCLIC DI-GMP PHOSPHODIESTERASE PDEF"/>
    <property type="match status" value="1"/>
</dbReference>
<dbReference type="SMART" id="SM00052">
    <property type="entry name" value="EAL"/>
    <property type="match status" value="1"/>
</dbReference>
<accession>B8IBV5</accession>
<name>B8IBV5_METNO</name>
<dbReference type="STRING" id="460265.Mnod_6350"/>
<proteinExistence type="predicted"/>
<dbReference type="PROSITE" id="PS50883">
    <property type="entry name" value="EAL"/>
    <property type="match status" value="1"/>
</dbReference>
<dbReference type="CDD" id="cd01949">
    <property type="entry name" value="GGDEF"/>
    <property type="match status" value="1"/>
</dbReference>
<dbReference type="Pfam" id="PF00563">
    <property type="entry name" value="EAL"/>
    <property type="match status" value="1"/>
</dbReference>
<evidence type="ECO:0000313" key="5">
    <source>
        <dbReference type="Proteomes" id="UP000008207"/>
    </source>
</evidence>
<feature type="domain" description="GGDEF" evidence="3">
    <location>
        <begin position="260"/>
        <end position="398"/>
    </location>
</feature>
<dbReference type="GO" id="GO:0071111">
    <property type="term" value="F:cyclic-guanylate-specific phosphodiesterase activity"/>
    <property type="evidence" value="ECO:0007669"/>
    <property type="project" value="InterPro"/>
</dbReference>
<evidence type="ECO:0000256" key="1">
    <source>
        <dbReference type="SAM" id="Phobius"/>
    </source>
</evidence>
<feature type="transmembrane region" description="Helical" evidence="1">
    <location>
        <begin position="96"/>
        <end position="120"/>
    </location>
</feature>
<keyword evidence="1" id="KW-0812">Transmembrane</keyword>
<dbReference type="NCBIfam" id="TIGR00254">
    <property type="entry name" value="GGDEF"/>
    <property type="match status" value="1"/>
</dbReference>
<dbReference type="SMART" id="SM00267">
    <property type="entry name" value="GGDEF"/>
    <property type="match status" value="1"/>
</dbReference>
<dbReference type="CDD" id="cd01948">
    <property type="entry name" value="EAL"/>
    <property type="match status" value="1"/>
</dbReference>
<dbReference type="Pfam" id="PF00990">
    <property type="entry name" value="GGDEF"/>
    <property type="match status" value="1"/>
</dbReference>
<reference evidence="4 5" key="1">
    <citation type="submission" date="2009-01" db="EMBL/GenBank/DDBJ databases">
        <title>Complete sequence of chromosome of Methylobacterium nodulans ORS 2060.</title>
        <authorList>
            <consortium name="US DOE Joint Genome Institute"/>
            <person name="Lucas S."/>
            <person name="Copeland A."/>
            <person name="Lapidus A."/>
            <person name="Glavina del Rio T."/>
            <person name="Dalin E."/>
            <person name="Tice H."/>
            <person name="Bruce D."/>
            <person name="Goodwin L."/>
            <person name="Pitluck S."/>
            <person name="Sims D."/>
            <person name="Brettin T."/>
            <person name="Detter J.C."/>
            <person name="Han C."/>
            <person name="Larimer F."/>
            <person name="Land M."/>
            <person name="Hauser L."/>
            <person name="Kyrpides N."/>
            <person name="Ivanova N."/>
            <person name="Marx C.J."/>
            <person name="Richardson P."/>
        </authorList>
    </citation>
    <scope>NUCLEOTIDE SEQUENCE [LARGE SCALE GENOMIC DNA]</scope>
    <source>
        <strain evidence="5">LMG 21967 / CNCM I-2342 / ORS 2060</strain>
    </source>
</reference>
<keyword evidence="5" id="KW-1185">Reference proteome</keyword>
<dbReference type="OrthoDB" id="9814202at2"/>
<feature type="domain" description="EAL" evidence="2">
    <location>
        <begin position="407"/>
        <end position="656"/>
    </location>
</feature>
<dbReference type="eggNOG" id="COG5001">
    <property type="taxonomic scope" value="Bacteria"/>
</dbReference>
<dbReference type="AlphaFoldDB" id="B8IBV5"/>
<dbReference type="FunFam" id="3.30.70.270:FF:000001">
    <property type="entry name" value="Diguanylate cyclase domain protein"/>
    <property type="match status" value="1"/>
</dbReference>
<dbReference type="Gene3D" id="3.30.70.270">
    <property type="match status" value="1"/>
</dbReference>
<feature type="transmembrane region" description="Helical" evidence="1">
    <location>
        <begin position="126"/>
        <end position="144"/>
    </location>
</feature>
<dbReference type="RefSeq" id="WP_015932716.1">
    <property type="nucleotide sequence ID" value="NC_011894.1"/>
</dbReference>
<feature type="transmembrane region" description="Helical" evidence="1">
    <location>
        <begin position="151"/>
        <end position="170"/>
    </location>
</feature>
<dbReference type="InterPro" id="IPR050706">
    <property type="entry name" value="Cyclic-di-GMP_PDE-like"/>
</dbReference>
<feature type="transmembrane region" description="Helical" evidence="1">
    <location>
        <begin position="176"/>
        <end position="196"/>
    </location>
</feature>
<dbReference type="PROSITE" id="PS50887">
    <property type="entry name" value="GGDEF"/>
    <property type="match status" value="1"/>
</dbReference>
<feature type="transmembrane region" description="Helical" evidence="1">
    <location>
        <begin position="67"/>
        <end position="89"/>
    </location>
</feature>
<gene>
    <name evidence="4" type="ordered locus">Mnod_6350</name>
</gene>
<dbReference type="InterPro" id="IPR001633">
    <property type="entry name" value="EAL_dom"/>
</dbReference>
<evidence type="ECO:0000259" key="3">
    <source>
        <dbReference type="PROSITE" id="PS50887"/>
    </source>
</evidence>
<dbReference type="SUPFAM" id="SSF141868">
    <property type="entry name" value="EAL domain-like"/>
    <property type="match status" value="1"/>
</dbReference>
<dbReference type="KEGG" id="mno:Mnod_6350"/>
<dbReference type="InterPro" id="IPR035919">
    <property type="entry name" value="EAL_sf"/>
</dbReference>
<dbReference type="InterPro" id="IPR029787">
    <property type="entry name" value="Nucleotide_cyclase"/>
</dbReference>
<organism evidence="4 5">
    <name type="scientific">Methylobacterium nodulans (strain LMG 21967 / CNCM I-2342 / ORS 2060)</name>
    <dbReference type="NCBI Taxonomy" id="460265"/>
    <lineage>
        <taxon>Bacteria</taxon>
        <taxon>Pseudomonadati</taxon>
        <taxon>Pseudomonadota</taxon>
        <taxon>Alphaproteobacteria</taxon>
        <taxon>Hyphomicrobiales</taxon>
        <taxon>Methylobacteriaceae</taxon>
        <taxon>Methylobacterium</taxon>
    </lineage>
</organism>
<evidence type="ECO:0000259" key="2">
    <source>
        <dbReference type="PROSITE" id="PS50883"/>
    </source>
</evidence>
<keyword evidence="1" id="KW-1133">Transmembrane helix</keyword>
<protein>
    <submittedName>
        <fullName evidence="4">Diguanylate cyclase/phosphodiesterase</fullName>
    </submittedName>
</protein>
<dbReference type="InterPro" id="IPR043128">
    <property type="entry name" value="Rev_trsase/Diguanyl_cyclase"/>
</dbReference>
<sequence length="665" mass="73549">MQADFAKLLDAEIAKSWYDRRFSILKKLYDAQQRQVQRQDARLAIWFVGALYILFSITDALLIGDVIFYAVLSRLAIGAVYILCIGLQIRRNVDAALVELQCALGVVVGYASWLLLTVFSAHSANVSYYLAYGTVFMMVSNLFFNFRFRVALLASGLITVIFFVSTLLFFQFPFQYYVAIGSLYVLSFVLTIFINWKLNLERYRVFLNSMRAEIRQKQATERGEELLKLSTTDALTGLLNRRAIDQLLSEFWGAWKERSAAFGVILIDIDYFKMFNDYYGHQKGDACLVAVARVMEEVAARHGCRIGRFGGEEFIILLLSETEAQIAAVAEDVRGSIQVLKIPHEARLDHLATVTVSIGAAFCRGIAADKPERIVTGADRALYLAKDSNRNCVKLFDERLFGTNSTQDSVIEAMRSAIEQDRVSLVYQPIWDVAAGRIRAAEALMRLSAADGTAISPALFIPVAERTGAIVDLGIWACRQACRQLSLTEAIPTISVNVSAVQLRRPNFVETVGAILREAKVAPHRLAIEITEGLEIETDSAVAETIAALKRLGVQIWLDDFGTGFAGLSCLSRISFDTVKVDRLFVQASDTPRGAKMLKDIITLVQNSGQNIVVEGVETGEQVALLKQYGVGLLQGFYFNRPMSADALGLLAARGDRLALGAAVA</sequence>
<dbReference type="Gene3D" id="3.20.20.450">
    <property type="entry name" value="EAL domain"/>
    <property type="match status" value="1"/>
</dbReference>
<feature type="transmembrane region" description="Helical" evidence="1">
    <location>
        <begin position="43"/>
        <end position="61"/>
    </location>
</feature>
<dbReference type="PANTHER" id="PTHR33121:SF70">
    <property type="entry name" value="SIGNALING PROTEIN YKOW"/>
    <property type="match status" value="1"/>
</dbReference>